<dbReference type="PANTHER" id="PTHR32440">
    <property type="entry name" value="PHOSPHATASE DCR2-RELATED-RELATED"/>
    <property type="match status" value="1"/>
</dbReference>
<name>A0ABY5P3R0_9LACT</name>
<dbReference type="Pfam" id="PF00149">
    <property type="entry name" value="Metallophos"/>
    <property type="match status" value="1"/>
</dbReference>
<dbReference type="InterPro" id="IPR029052">
    <property type="entry name" value="Metallo-depent_PP-like"/>
</dbReference>
<protein>
    <submittedName>
        <fullName evidence="2">Metallophosphoesterase</fullName>
    </submittedName>
</protein>
<gene>
    <name evidence="2" type="ORF">NRE15_10710</name>
</gene>
<dbReference type="InterPro" id="IPR004843">
    <property type="entry name" value="Calcineurin-like_PHP"/>
</dbReference>
<dbReference type="SUPFAM" id="SSF56300">
    <property type="entry name" value="Metallo-dependent phosphatases"/>
    <property type="match status" value="1"/>
</dbReference>
<evidence type="ECO:0000313" key="2">
    <source>
        <dbReference type="EMBL" id="UUX33368.1"/>
    </source>
</evidence>
<evidence type="ECO:0000313" key="3">
    <source>
        <dbReference type="Proteomes" id="UP001315967"/>
    </source>
</evidence>
<evidence type="ECO:0000259" key="1">
    <source>
        <dbReference type="Pfam" id="PF00149"/>
    </source>
</evidence>
<sequence length="294" mass="33990">MTLMMDSNKRFRIAQLTDMHLTNFPFDQNDVQILHDVKKAVEHIEPDLIMITGDFVNSYNNENELEIVTAFFEFLNEFDIPKAITYGNHDTEHKLTRNDLEQLFNTLVSNKVSRVHEKMVDDRTQYVVEINSSEGSLARVLYVMDTGHVAPGEDKTNDWILREQVEWFRESCSQYKSLKNNLLFIHIPIPEYLLAKKNILSGALLEPNQLISTSRINTGLFSELFFSQQIYGVFCGHNHLNNAEMLWEDIHLFYGMFSGKEEKAGDFRGVRYIDLGIEGNTVSSDCVFFNDLVV</sequence>
<dbReference type="EMBL" id="CP102453">
    <property type="protein sequence ID" value="UUX33368.1"/>
    <property type="molecule type" value="Genomic_DNA"/>
</dbReference>
<reference evidence="2 3" key="1">
    <citation type="submission" date="2022-08" db="EMBL/GenBank/DDBJ databases">
        <title>Aerococcaceae sp. nov isolated from spoiled eye mask.</title>
        <authorList>
            <person name="Zhou G."/>
            <person name="Xie X.-B."/>
            <person name="Shi Q.-S."/>
            <person name="Wang Y.-S."/>
            <person name="Wen X."/>
            <person name="Peng H."/>
            <person name="Yang X.-J."/>
            <person name="Tao H.-B."/>
            <person name="Huang X.-M."/>
        </authorList>
    </citation>
    <scope>NUCLEOTIDE SEQUENCE [LARGE SCALE GENOMIC DNA]</scope>
    <source>
        <strain evidence="3">DM20194951</strain>
    </source>
</reference>
<dbReference type="RefSeq" id="WP_313792869.1">
    <property type="nucleotide sequence ID" value="NZ_CP102453.1"/>
</dbReference>
<accession>A0ABY5P3R0</accession>
<dbReference type="PANTHER" id="PTHR32440:SF11">
    <property type="entry name" value="METALLOPHOSPHOESTERASE DOMAIN-CONTAINING PROTEIN"/>
    <property type="match status" value="1"/>
</dbReference>
<dbReference type="Gene3D" id="3.60.21.10">
    <property type="match status" value="1"/>
</dbReference>
<proteinExistence type="predicted"/>
<organism evidence="2 3">
    <name type="scientific">Fundicoccus culcitae</name>
    <dbReference type="NCBI Taxonomy" id="2969821"/>
    <lineage>
        <taxon>Bacteria</taxon>
        <taxon>Bacillati</taxon>
        <taxon>Bacillota</taxon>
        <taxon>Bacilli</taxon>
        <taxon>Lactobacillales</taxon>
        <taxon>Aerococcaceae</taxon>
        <taxon>Fundicoccus</taxon>
    </lineage>
</organism>
<dbReference type="Proteomes" id="UP001315967">
    <property type="component" value="Chromosome"/>
</dbReference>
<keyword evidence="3" id="KW-1185">Reference proteome</keyword>
<feature type="domain" description="Calcineurin-like phosphoesterase" evidence="1">
    <location>
        <begin position="11"/>
        <end position="239"/>
    </location>
</feature>